<protein>
    <recommendedName>
        <fullName evidence="1">F-box domain-containing protein</fullName>
    </recommendedName>
</protein>
<proteinExistence type="predicted"/>
<dbReference type="Proteomes" id="UP000215305">
    <property type="component" value="Unassembled WGS sequence"/>
</dbReference>
<comment type="caution">
    <text evidence="2">The sequence shown here is derived from an EMBL/GenBank/DDBJ whole genome shotgun (WGS) entry which is preliminary data.</text>
</comment>
<evidence type="ECO:0000259" key="1">
    <source>
        <dbReference type="Pfam" id="PF00646"/>
    </source>
</evidence>
<dbReference type="OrthoDB" id="4454461at2759"/>
<feature type="domain" description="F-box" evidence="1">
    <location>
        <begin position="47"/>
        <end position="76"/>
    </location>
</feature>
<gene>
    <name evidence="2" type="ORF">CDV56_104755</name>
</gene>
<dbReference type="Pfam" id="PF00646">
    <property type="entry name" value="F-box"/>
    <property type="match status" value="1"/>
</dbReference>
<accession>A0A397GNJ5</accession>
<name>A0A397GNJ5_ASPTH</name>
<reference evidence="2" key="1">
    <citation type="submission" date="2018-08" db="EMBL/GenBank/DDBJ databases">
        <title>Draft genome sequence of azole-resistant Aspergillus thermomutatus (Neosartorya pseudofischeri) strain HMR AF 39, isolated from a human nasal aspirate.</title>
        <authorList>
            <person name="Parent-Michaud M."/>
            <person name="Dufresne P.J."/>
            <person name="Fournier E."/>
            <person name="Martineau C."/>
            <person name="Moreira S."/>
            <person name="Perkins V."/>
            <person name="De Repentigny L."/>
            <person name="Dufresne S.F."/>
        </authorList>
    </citation>
    <scope>NUCLEOTIDE SEQUENCE [LARGE SCALE GENOMIC DNA]</scope>
    <source>
        <strain evidence="2">HMR AF 39</strain>
    </source>
</reference>
<dbReference type="RefSeq" id="XP_026612397.1">
    <property type="nucleotide sequence ID" value="XM_026758374.1"/>
</dbReference>
<dbReference type="VEuPathDB" id="FungiDB:CDV56_104755"/>
<evidence type="ECO:0000313" key="2">
    <source>
        <dbReference type="EMBL" id="RHZ49540.1"/>
    </source>
</evidence>
<dbReference type="GeneID" id="38126729"/>
<dbReference type="InterPro" id="IPR001810">
    <property type="entry name" value="F-box_dom"/>
</dbReference>
<keyword evidence="3" id="KW-1185">Reference proteome</keyword>
<sequence length="333" mass="39244">MSAVFEKGEEWHQRQSFCQSLWKNINRLTSFLPYPGVVRKEPPLFFLPECLLREIFELLQPVDQACLSLSCKLLFYLFGSVLEREEFRFPRLLHIKVPRLCLNKPDIPRNQLLLRLEDARWRLCGACLRLHPRKEFPISSLRSPPLQTRCMTYAGIVDLCPCLSLTFRDRARLVKLLKLRRAPDDAIVKPDRWRLFQLGVNEQGEPYLSHSCWVLNDARVHAKLQIMLFLGESDRLIMQSQYHIQAQFHRLRLRDGPIPACPHWEILELLKIRQKSYKCFCDTRAEVSPNLQANQVVVDVSRILGSSDWPADLVWYKQCRLVLEETYSKLIFW</sequence>
<dbReference type="AlphaFoldDB" id="A0A397GNJ5"/>
<organism evidence="2 3">
    <name type="scientific">Aspergillus thermomutatus</name>
    <name type="common">Neosartorya pseudofischeri</name>
    <dbReference type="NCBI Taxonomy" id="41047"/>
    <lineage>
        <taxon>Eukaryota</taxon>
        <taxon>Fungi</taxon>
        <taxon>Dikarya</taxon>
        <taxon>Ascomycota</taxon>
        <taxon>Pezizomycotina</taxon>
        <taxon>Eurotiomycetes</taxon>
        <taxon>Eurotiomycetidae</taxon>
        <taxon>Eurotiales</taxon>
        <taxon>Aspergillaceae</taxon>
        <taxon>Aspergillus</taxon>
        <taxon>Aspergillus subgen. Fumigati</taxon>
    </lineage>
</organism>
<evidence type="ECO:0000313" key="3">
    <source>
        <dbReference type="Proteomes" id="UP000215305"/>
    </source>
</evidence>
<dbReference type="EMBL" id="NKHU02000176">
    <property type="protein sequence ID" value="RHZ49540.1"/>
    <property type="molecule type" value="Genomic_DNA"/>
</dbReference>